<dbReference type="PANTHER" id="PTHR30336">
    <property type="entry name" value="INNER MEMBRANE PROTEIN, PROBABLE PERMEASE"/>
    <property type="match status" value="1"/>
</dbReference>
<proteinExistence type="predicted"/>
<dbReference type="Proteomes" id="UP000256478">
    <property type="component" value="Unassembled WGS sequence"/>
</dbReference>
<dbReference type="GO" id="GO:0000270">
    <property type="term" value="P:peptidoglycan metabolic process"/>
    <property type="evidence" value="ECO:0007669"/>
    <property type="project" value="TreeGrafter"/>
</dbReference>
<reference evidence="3 4" key="1">
    <citation type="submission" date="2018-08" db="EMBL/GenBank/DDBJ databases">
        <title>Thalassotalea euphylliae genome.</title>
        <authorList>
            <person name="Summers S."/>
            <person name="Rice S.A."/>
            <person name="Freckelton M.L."/>
            <person name="Nedved B.T."/>
            <person name="Hadfield M.G."/>
        </authorList>
    </citation>
    <scope>NUCLEOTIDE SEQUENCE [LARGE SCALE GENOMIC DNA]</scope>
    <source>
        <strain evidence="3 4">H1</strain>
    </source>
</reference>
<dbReference type="Pfam" id="PF02698">
    <property type="entry name" value="DUF218"/>
    <property type="match status" value="1"/>
</dbReference>
<sequence>MDFFLFKKVIAAVVMPLNISLLLLIFSALFFKLKPKLSRISLTSAIFILGISSITPVAYKTIAPFEQTYESFSRSIKSVSYIVVLGCGHATNHALPATSQLKACSLRRLVEGMRVLKLHPEAKLIVSGYGLYDEQTNAETVQKAAIALGVPNNKIIVEPYPKDTREEAQLIAPRVRGKTTVLVTDAYHLPRAMKYFELEGVHPIPAPAGYYAINPDQDIVWPHLVPSAKNLETSSIVWYETMGRIWQWLAY</sequence>
<evidence type="ECO:0000259" key="2">
    <source>
        <dbReference type="Pfam" id="PF02698"/>
    </source>
</evidence>
<dbReference type="InterPro" id="IPR003848">
    <property type="entry name" value="DUF218"/>
</dbReference>
<dbReference type="CDD" id="cd06259">
    <property type="entry name" value="YdcF-like"/>
    <property type="match status" value="1"/>
</dbReference>
<keyword evidence="1" id="KW-0812">Transmembrane</keyword>
<feature type="domain" description="DUF218" evidence="2">
    <location>
        <begin position="81"/>
        <end position="243"/>
    </location>
</feature>
<dbReference type="AlphaFoldDB" id="A0A3E0TQJ9"/>
<dbReference type="Gene3D" id="3.40.50.620">
    <property type="entry name" value="HUPs"/>
    <property type="match status" value="1"/>
</dbReference>
<protein>
    <recommendedName>
        <fullName evidence="2">DUF218 domain-containing protein</fullName>
    </recommendedName>
</protein>
<evidence type="ECO:0000313" key="4">
    <source>
        <dbReference type="Proteomes" id="UP000256478"/>
    </source>
</evidence>
<dbReference type="InterPro" id="IPR051599">
    <property type="entry name" value="Cell_Envelope_Assoc"/>
</dbReference>
<keyword evidence="1" id="KW-1133">Transmembrane helix</keyword>
<name>A0A3E0TQJ9_9GAMM</name>
<keyword evidence="1" id="KW-0472">Membrane</keyword>
<dbReference type="GO" id="GO:0005886">
    <property type="term" value="C:plasma membrane"/>
    <property type="evidence" value="ECO:0007669"/>
    <property type="project" value="TreeGrafter"/>
</dbReference>
<gene>
    <name evidence="3" type="ORF">DXX93_08535</name>
</gene>
<evidence type="ECO:0000313" key="3">
    <source>
        <dbReference type="EMBL" id="REL26617.1"/>
    </source>
</evidence>
<dbReference type="GO" id="GO:0043164">
    <property type="term" value="P:Gram-negative-bacterium-type cell wall biogenesis"/>
    <property type="evidence" value="ECO:0007669"/>
    <property type="project" value="TreeGrafter"/>
</dbReference>
<feature type="transmembrane region" description="Helical" evidence="1">
    <location>
        <begin position="40"/>
        <end position="59"/>
    </location>
</feature>
<comment type="caution">
    <text evidence="3">The sequence shown here is derived from an EMBL/GenBank/DDBJ whole genome shotgun (WGS) entry which is preliminary data.</text>
</comment>
<accession>A0A3E0TQJ9</accession>
<dbReference type="OrthoDB" id="9809813at2"/>
<feature type="transmembrane region" description="Helical" evidence="1">
    <location>
        <begin position="12"/>
        <end position="33"/>
    </location>
</feature>
<dbReference type="InterPro" id="IPR014729">
    <property type="entry name" value="Rossmann-like_a/b/a_fold"/>
</dbReference>
<organism evidence="3 4">
    <name type="scientific">Thalassotalea euphylliae</name>
    <dbReference type="NCBI Taxonomy" id="1655234"/>
    <lineage>
        <taxon>Bacteria</taxon>
        <taxon>Pseudomonadati</taxon>
        <taxon>Pseudomonadota</taxon>
        <taxon>Gammaproteobacteria</taxon>
        <taxon>Alteromonadales</taxon>
        <taxon>Colwelliaceae</taxon>
        <taxon>Thalassotalea</taxon>
    </lineage>
</organism>
<dbReference type="PANTHER" id="PTHR30336:SF4">
    <property type="entry name" value="ENVELOPE BIOGENESIS FACTOR ELYC"/>
    <property type="match status" value="1"/>
</dbReference>
<evidence type="ECO:0000256" key="1">
    <source>
        <dbReference type="SAM" id="Phobius"/>
    </source>
</evidence>
<dbReference type="EMBL" id="QUOU01000001">
    <property type="protein sequence ID" value="REL26617.1"/>
    <property type="molecule type" value="Genomic_DNA"/>
</dbReference>